<accession>A0A2M8H6I5</accession>
<comment type="caution">
    <text evidence="1">The sequence shown here is derived from an EMBL/GenBank/DDBJ whole genome shotgun (WGS) entry which is preliminary data.</text>
</comment>
<evidence type="ECO:0008006" key="3">
    <source>
        <dbReference type="Google" id="ProtNLM"/>
    </source>
</evidence>
<keyword evidence="2" id="KW-1185">Reference proteome</keyword>
<gene>
    <name evidence="1" type="ORF">CUC44_16645</name>
</gene>
<dbReference type="Proteomes" id="UP000232060">
    <property type="component" value="Unassembled WGS sequence"/>
</dbReference>
<evidence type="ECO:0000313" key="2">
    <source>
        <dbReference type="Proteomes" id="UP000232060"/>
    </source>
</evidence>
<sequence length="237" mass="25415">MALLLWASGAAASGSARDIKESDKLADDPTKVVTQLGASYTDEFKVSGSIGMGPVSKLNASINKDASEWRLGGSWLFDFGIVNFNFSKKQFEHDANQTSYNIGTFIPLSAFGFAPAGWQIFPMGGLSYNEGDIACEVGSQGCGDVDLNTDSAFVLMPNTSKGGYLGVFTLKPLSPKWTLIAFGTGSAGSDDYHGYSAGLGMGYKFTKRQSISTYAHLSDNSYGEDQQLGIAYRYQFN</sequence>
<name>A0A2M8H6I5_9GAMM</name>
<dbReference type="EMBL" id="PGCP01000031">
    <property type="protein sequence ID" value="PJC92150.1"/>
    <property type="molecule type" value="Genomic_DNA"/>
</dbReference>
<organism evidence="1 2">
    <name type="scientific">Aeromonas lusitana</name>
    <dbReference type="NCBI Taxonomy" id="931529"/>
    <lineage>
        <taxon>Bacteria</taxon>
        <taxon>Pseudomonadati</taxon>
        <taxon>Pseudomonadota</taxon>
        <taxon>Gammaproteobacteria</taxon>
        <taxon>Aeromonadales</taxon>
        <taxon>Aeromonadaceae</taxon>
        <taxon>Aeromonas</taxon>
    </lineage>
</organism>
<dbReference type="AlphaFoldDB" id="A0A2M8H6I5"/>
<reference evidence="1 2" key="1">
    <citation type="submission" date="2017-11" db="EMBL/GenBank/DDBJ databases">
        <title>Draft genome sequence of environmental isolate Aeromonas lusitania sp. nov. MDC 2473.</title>
        <authorList>
            <person name="Colston S.M."/>
            <person name="Navarro A."/>
            <person name="Martinez-Murcia A.J."/>
            <person name="Graf J."/>
        </authorList>
    </citation>
    <scope>NUCLEOTIDE SEQUENCE [LARGE SCALE GENOMIC DNA]</scope>
    <source>
        <strain evidence="1 2">MDC 2473</strain>
    </source>
</reference>
<proteinExistence type="predicted"/>
<protein>
    <recommendedName>
        <fullName evidence="3">Outer membrane protein beta-barrel domain-containing protein</fullName>
    </recommendedName>
</protein>
<dbReference type="OrthoDB" id="7594018at2"/>
<evidence type="ECO:0000313" key="1">
    <source>
        <dbReference type="EMBL" id="PJC92150.1"/>
    </source>
</evidence>